<keyword evidence="3" id="KW-1185">Reference proteome</keyword>
<dbReference type="Pfam" id="PF02602">
    <property type="entry name" value="HEM4"/>
    <property type="match status" value="1"/>
</dbReference>
<keyword evidence="2" id="KW-0456">Lyase</keyword>
<name>A0ABY4TTI7_9SPHN</name>
<reference evidence="2" key="1">
    <citation type="submission" date="2022-05" db="EMBL/GenBank/DDBJ databases">
        <title>Sphingomonas sp. strain RMG20 Genome sequencing and assembly.</title>
        <authorList>
            <person name="Kim I."/>
        </authorList>
    </citation>
    <scope>NUCLEOTIDE SEQUENCE</scope>
    <source>
        <strain evidence="2">RMG20</strain>
    </source>
</reference>
<dbReference type="Proteomes" id="UP001055580">
    <property type="component" value="Chromosome"/>
</dbReference>
<dbReference type="EC" id="4.2.1.75" evidence="2"/>
<accession>A0ABY4TTI7</accession>
<evidence type="ECO:0000313" key="3">
    <source>
        <dbReference type="Proteomes" id="UP001055580"/>
    </source>
</evidence>
<dbReference type="EMBL" id="CP098401">
    <property type="protein sequence ID" value="URW75719.1"/>
    <property type="molecule type" value="Genomic_DNA"/>
</dbReference>
<dbReference type="RefSeq" id="WP_250752221.1">
    <property type="nucleotide sequence ID" value="NZ_CP098401.1"/>
</dbReference>
<evidence type="ECO:0000259" key="1">
    <source>
        <dbReference type="Pfam" id="PF02602"/>
    </source>
</evidence>
<dbReference type="SUPFAM" id="SSF69618">
    <property type="entry name" value="HemD-like"/>
    <property type="match status" value="1"/>
</dbReference>
<sequence>MTRVGVLRPEPGNAATAARLIAAGLTPVRLPLFEVRACDWTPPDPAQFDALLVTSANAIRHGGAGLAALHSLPVRAVGEATATAARAAGFRVESVGTGGVADVPRHGRLLHLAGREHHALPGVETVVVYASDPLTPDLAPLAGAIALVHSPRAAARLAALVTARATITLAAISPAAAAAAGTGWRHVAVAARPSDAALVALAAVLHD</sequence>
<dbReference type="GO" id="GO:0004852">
    <property type="term" value="F:uroporphyrinogen-III synthase activity"/>
    <property type="evidence" value="ECO:0007669"/>
    <property type="project" value="UniProtKB-EC"/>
</dbReference>
<gene>
    <name evidence="2" type="ORF">M9980_00320</name>
</gene>
<evidence type="ECO:0000313" key="2">
    <source>
        <dbReference type="EMBL" id="URW75719.1"/>
    </source>
</evidence>
<protein>
    <submittedName>
        <fullName evidence="2">Uroporphyrinogen-III synthase</fullName>
        <ecNumber evidence="2">4.2.1.75</ecNumber>
    </submittedName>
</protein>
<proteinExistence type="predicted"/>
<dbReference type="InterPro" id="IPR036108">
    <property type="entry name" value="4pyrrol_syn_uPrphyn_synt_sf"/>
</dbReference>
<organism evidence="2 3">
    <name type="scientific">Sphingomonas donggukensis</name>
    <dbReference type="NCBI Taxonomy" id="2949093"/>
    <lineage>
        <taxon>Bacteria</taxon>
        <taxon>Pseudomonadati</taxon>
        <taxon>Pseudomonadota</taxon>
        <taxon>Alphaproteobacteria</taxon>
        <taxon>Sphingomonadales</taxon>
        <taxon>Sphingomonadaceae</taxon>
        <taxon>Sphingomonas</taxon>
    </lineage>
</organism>
<dbReference type="InterPro" id="IPR003754">
    <property type="entry name" value="4pyrrol_synth_uPrphyn_synth"/>
</dbReference>
<feature type="domain" description="Tetrapyrrole biosynthesis uroporphyrinogen III synthase" evidence="1">
    <location>
        <begin position="15"/>
        <end position="200"/>
    </location>
</feature>
<dbReference type="Gene3D" id="3.40.50.10090">
    <property type="match status" value="1"/>
</dbReference>